<dbReference type="AlphaFoldDB" id="A0A4Y2B1D2"/>
<feature type="non-terminal residue" evidence="1">
    <location>
        <position position="1"/>
    </location>
</feature>
<protein>
    <submittedName>
        <fullName evidence="1">Uncharacterized protein</fullName>
    </submittedName>
</protein>
<accession>A0A4Y2B1D2</accession>
<dbReference type="Proteomes" id="UP000499080">
    <property type="component" value="Unassembled WGS sequence"/>
</dbReference>
<comment type="caution">
    <text evidence="1">The sequence shown here is derived from an EMBL/GenBank/DDBJ whole genome shotgun (WGS) entry which is preliminary data.</text>
</comment>
<sequence length="36" mass="4374">TLEELRLDFGHAMNRLELTFYGEDLVYRAFREPTRN</sequence>
<evidence type="ECO:0000313" key="2">
    <source>
        <dbReference type="Proteomes" id="UP000499080"/>
    </source>
</evidence>
<keyword evidence="2" id="KW-1185">Reference proteome</keyword>
<name>A0A4Y2B1D2_ARAVE</name>
<reference evidence="1 2" key="1">
    <citation type="journal article" date="2019" name="Sci. Rep.">
        <title>Orb-weaving spider Araneus ventricosus genome elucidates the spidroin gene catalogue.</title>
        <authorList>
            <person name="Kono N."/>
            <person name="Nakamura H."/>
            <person name="Ohtoshi R."/>
            <person name="Moran D.A.P."/>
            <person name="Shinohara A."/>
            <person name="Yoshida Y."/>
            <person name="Fujiwara M."/>
            <person name="Mori M."/>
            <person name="Tomita M."/>
            <person name="Arakawa K."/>
        </authorList>
    </citation>
    <scope>NUCLEOTIDE SEQUENCE [LARGE SCALE GENOMIC DNA]</scope>
</reference>
<organism evidence="1 2">
    <name type="scientific">Araneus ventricosus</name>
    <name type="common">Orbweaver spider</name>
    <name type="synonym">Epeira ventricosa</name>
    <dbReference type="NCBI Taxonomy" id="182803"/>
    <lineage>
        <taxon>Eukaryota</taxon>
        <taxon>Metazoa</taxon>
        <taxon>Ecdysozoa</taxon>
        <taxon>Arthropoda</taxon>
        <taxon>Chelicerata</taxon>
        <taxon>Arachnida</taxon>
        <taxon>Araneae</taxon>
        <taxon>Araneomorphae</taxon>
        <taxon>Entelegynae</taxon>
        <taxon>Araneoidea</taxon>
        <taxon>Araneidae</taxon>
        <taxon>Araneus</taxon>
    </lineage>
</organism>
<dbReference type="EMBL" id="BGPR01000045">
    <property type="protein sequence ID" value="GBL85893.1"/>
    <property type="molecule type" value="Genomic_DNA"/>
</dbReference>
<proteinExistence type="predicted"/>
<gene>
    <name evidence="1" type="ORF">AVEN_63209-2_1</name>
</gene>
<evidence type="ECO:0000313" key="1">
    <source>
        <dbReference type="EMBL" id="GBL85893.1"/>
    </source>
</evidence>